<dbReference type="AlphaFoldDB" id="A0A699XJ84"/>
<evidence type="ECO:0000313" key="2">
    <source>
        <dbReference type="EMBL" id="GFD59253.1"/>
    </source>
</evidence>
<feature type="non-terminal residue" evidence="2">
    <location>
        <position position="83"/>
    </location>
</feature>
<feature type="compositionally biased region" description="Basic and acidic residues" evidence="1">
    <location>
        <begin position="32"/>
        <end position="50"/>
    </location>
</feature>
<feature type="compositionally biased region" description="Low complexity" evidence="1">
    <location>
        <begin position="20"/>
        <end position="29"/>
    </location>
</feature>
<comment type="caution">
    <text evidence="2">The sequence shown here is derived from an EMBL/GenBank/DDBJ whole genome shotgun (WGS) entry which is preliminary data.</text>
</comment>
<feature type="compositionally biased region" description="Low complexity" evidence="1">
    <location>
        <begin position="70"/>
        <end position="83"/>
    </location>
</feature>
<name>A0A699XJ84_TANCI</name>
<organism evidence="2">
    <name type="scientific">Tanacetum cinerariifolium</name>
    <name type="common">Dalmatian daisy</name>
    <name type="synonym">Chrysanthemum cinerariifolium</name>
    <dbReference type="NCBI Taxonomy" id="118510"/>
    <lineage>
        <taxon>Eukaryota</taxon>
        <taxon>Viridiplantae</taxon>
        <taxon>Streptophyta</taxon>
        <taxon>Embryophyta</taxon>
        <taxon>Tracheophyta</taxon>
        <taxon>Spermatophyta</taxon>
        <taxon>Magnoliopsida</taxon>
        <taxon>eudicotyledons</taxon>
        <taxon>Gunneridae</taxon>
        <taxon>Pentapetalae</taxon>
        <taxon>asterids</taxon>
        <taxon>campanulids</taxon>
        <taxon>Asterales</taxon>
        <taxon>Asteraceae</taxon>
        <taxon>Asteroideae</taxon>
        <taxon>Anthemideae</taxon>
        <taxon>Anthemidinae</taxon>
        <taxon>Tanacetum</taxon>
    </lineage>
</organism>
<feature type="compositionally biased region" description="Low complexity" evidence="1">
    <location>
        <begin position="54"/>
        <end position="63"/>
    </location>
</feature>
<accession>A0A699XJ84</accession>
<protein>
    <submittedName>
        <fullName evidence="2">Uncharacterized protein</fullName>
    </submittedName>
</protein>
<gene>
    <name evidence="2" type="ORF">Tci_931222</name>
</gene>
<dbReference type="EMBL" id="BKCJ011862723">
    <property type="protein sequence ID" value="GFD59253.1"/>
    <property type="molecule type" value="Genomic_DNA"/>
</dbReference>
<proteinExistence type="predicted"/>
<reference evidence="2" key="1">
    <citation type="journal article" date="2019" name="Sci. Rep.">
        <title>Draft genome of Tanacetum cinerariifolium, the natural source of mosquito coil.</title>
        <authorList>
            <person name="Yamashiro T."/>
            <person name="Shiraishi A."/>
            <person name="Satake H."/>
            <person name="Nakayama K."/>
        </authorList>
    </citation>
    <scope>NUCLEOTIDE SEQUENCE</scope>
</reference>
<feature type="non-terminal residue" evidence="2">
    <location>
        <position position="1"/>
    </location>
</feature>
<sequence>QRWRGAAPVRCRPGQRRRGGPLQRRFLQRPAGHPDGDQPPERCQHHRDGQPDQGAVAGAAIPAARRRRSAAGVRSLAGDQGDP</sequence>
<feature type="region of interest" description="Disordered" evidence="1">
    <location>
        <begin position="1"/>
        <end position="83"/>
    </location>
</feature>
<evidence type="ECO:0000256" key="1">
    <source>
        <dbReference type="SAM" id="MobiDB-lite"/>
    </source>
</evidence>